<organism evidence="8 9">
    <name type="scientific">Toxocara canis</name>
    <name type="common">Canine roundworm</name>
    <dbReference type="NCBI Taxonomy" id="6265"/>
    <lineage>
        <taxon>Eukaryota</taxon>
        <taxon>Metazoa</taxon>
        <taxon>Ecdysozoa</taxon>
        <taxon>Nematoda</taxon>
        <taxon>Chromadorea</taxon>
        <taxon>Rhabditida</taxon>
        <taxon>Spirurina</taxon>
        <taxon>Ascaridomorpha</taxon>
        <taxon>Ascaridoidea</taxon>
        <taxon>Toxocaridae</taxon>
        <taxon>Toxocara</taxon>
    </lineage>
</organism>
<sequence>MGAFGTWSAYGAIGRTIRLCFFATNLLSVLLSMAVFGYGCWLVHYRSQYAELLEPSLYVDVARIMIVISIFAFLNAAVSIHAINKELRCVIYSYTTASFVIFVMLFIGGIMGFVFKHQLQHQIPLHLKMLTSLRELYGTPEMEGITHAWDELQTNFNCCGVNGTDDLRVWRTSKWYMHQKEPKQKLPMSCCVSGAVEQCLSVDPLNPNRSLVHVDTCYMPLRTDLLAVMHVAAWLSVISACLMLIPATFAAVYARLIRK</sequence>
<comment type="similarity">
    <text evidence="2 6">Belongs to the tetraspanin (TM4SF) family.</text>
</comment>
<dbReference type="EMBL" id="UYWY01020981">
    <property type="protein sequence ID" value="VDM43087.1"/>
    <property type="molecule type" value="Genomic_DNA"/>
</dbReference>
<evidence type="ECO:0000256" key="3">
    <source>
        <dbReference type="ARBA" id="ARBA00022692"/>
    </source>
</evidence>
<evidence type="ECO:0000256" key="6">
    <source>
        <dbReference type="RuleBase" id="RU361218"/>
    </source>
</evidence>
<accession>A0A183UTE6</accession>
<dbReference type="InterPro" id="IPR018499">
    <property type="entry name" value="Tetraspanin/Peripherin"/>
</dbReference>
<reference evidence="9" key="1">
    <citation type="submission" date="2016-06" db="UniProtKB">
        <authorList>
            <consortium name="WormBaseParasite"/>
        </authorList>
    </citation>
    <scope>IDENTIFICATION</scope>
</reference>
<reference evidence="7 8" key="2">
    <citation type="submission" date="2018-11" db="EMBL/GenBank/DDBJ databases">
        <authorList>
            <consortium name="Pathogen Informatics"/>
        </authorList>
    </citation>
    <scope>NUCLEOTIDE SEQUENCE [LARGE SCALE GENOMIC DNA]</scope>
</reference>
<evidence type="ECO:0000256" key="1">
    <source>
        <dbReference type="ARBA" id="ARBA00004141"/>
    </source>
</evidence>
<comment type="subcellular location">
    <subcellularLocation>
        <location evidence="1 6">Membrane</location>
        <topology evidence="1 6">Multi-pass membrane protein</topology>
    </subcellularLocation>
</comment>
<dbReference type="WBParaSite" id="TCNE_0001176601-mRNA-1">
    <property type="protein sequence ID" value="TCNE_0001176601-mRNA-1"/>
    <property type="gene ID" value="TCNE_0001176601"/>
</dbReference>
<evidence type="ECO:0000256" key="5">
    <source>
        <dbReference type="ARBA" id="ARBA00023136"/>
    </source>
</evidence>
<keyword evidence="3 6" id="KW-0812">Transmembrane</keyword>
<feature type="transmembrane region" description="Helical" evidence="6">
    <location>
        <begin position="21"/>
        <end position="44"/>
    </location>
</feature>
<feature type="transmembrane region" description="Helical" evidence="6">
    <location>
        <begin position="231"/>
        <end position="254"/>
    </location>
</feature>
<feature type="transmembrane region" description="Helical" evidence="6">
    <location>
        <begin position="90"/>
        <end position="115"/>
    </location>
</feature>
<keyword evidence="4 6" id="KW-1133">Transmembrane helix</keyword>
<keyword evidence="8" id="KW-1185">Reference proteome</keyword>
<gene>
    <name evidence="7" type="ORF">TCNE_LOCUS11766</name>
</gene>
<feature type="transmembrane region" description="Helical" evidence="6">
    <location>
        <begin position="64"/>
        <end position="83"/>
    </location>
</feature>
<dbReference type="SUPFAM" id="SSF48652">
    <property type="entry name" value="Tetraspanin"/>
    <property type="match status" value="1"/>
</dbReference>
<dbReference type="GO" id="GO:0016020">
    <property type="term" value="C:membrane"/>
    <property type="evidence" value="ECO:0007669"/>
    <property type="project" value="UniProtKB-SubCell"/>
</dbReference>
<evidence type="ECO:0000313" key="8">
    <source>
        <dbReference type="Proteomes" id="UP000050794"/>
    </source>
</evidence>
<dbReference type="CDD" id="cd03156">
    <property type="entry name" value="uroplakin_I_like_LEL"/>
    <property type="match status" value="1"/>
</dbReference>
<dbReference type="Gene3D" id="1.10.1450.10">
    <property type="entry name" value="Tetraspanin"/>
    <property type="match status" value="1"/>
</dbReference>
<proteinExistence type="inferred from homology"/>
<evidence type="ECO:0000313" key="7">
    <source>
        <dbReference type="EMBL" id="VDM43087.1"/>
    </source>
</evidence>
<dbReference type="InterPro" id="IPR008952">
    <property type="entry name" value="Tetraspanin_EC2_sf"/>
</dbReference>
<dbReference type="PIRSF" id="PIRSF002419">
    <property type="entry name" value="Tetraspanin"/>
    <property type="match status" value="1"/>
</dbReference>
<dbReference type="PANTHER" id="PTHR19282:SF452">
    <property type="entry name" value="LD03691P"/>
    <property type="match status" value="1"/>
</dbReference>
<dbReference type="Proteomes" id="UP000050794">
    <property type="component" value="Unassembled WGS sequence"/>
</dbReference>
<evidence type="ECO:0000256" key="2">
    <source>
        <dbReference type="ARBA" id="ARBA00006840"/>
    </source>
</evidence>
<protein>
    <recommendedName>
        <fullName evidence="6">Tetraspanin</fullName>
    </recommendedName>
</protein>
<keyword evidence="5 6" id="KW-0472">Membrane</keyword>
<dbReference type="PRINTS" id="PR00259">
    <property type="entry name" value="TMFOUR"/>
</dbReference>
<dbReference type="PANTHER" id="PTHR19282">
    <property type="entry name" value="TETRASPANIN"/>
    <property type="match status" value="1"/>
</dbReference>
<evidence type="ECO:0000313" key="9">
    <source>
        <dbReference type="WBParaSite" id="TCNE_0001176601-mRNA-1"/>
    </source>
</evidence>
<name>A0A183UTE6_TOXCA</name>
<evidence type="ECO:0000256" key="4">
    <source>
        <dbReference type="ARBA" id="ARBA00022989"/>
    </source>
</evidence>
<dbReference type="AlphaFoldDB" id="A0A183UTE6"/>
<dbReference type="InterPro" id="IPR000301">
    <property type="entry name" value="Tetraspanin_animals"/>
</dbReference>
<dbReference type="Pfam" id="PF00335">
    <property type="entry name" value="Tetraspanin"/>
    <property type="match status" value="1"/>
</dbReference>